<organism evidence="2 3">
    <name type="scientific">Pendulispora brunnea</name>
    <dbReference type="NCBI Taxonomy" id="2905690"/>
    <lineage>
        <taxon>Bacteria</taxon>
        <taxon>Pseudomonadati</taxon>
        <taxon>Myxococcota</taxon>
        <taxon>Myxococcia</taxon>
        <taxon>Myxococcales</taxon>
        <taxon>Sorangiineae</taxon>
        <taxon>Pendulisporaceae</taxon>
        <taxon>Pendulispora</taxon>
    </lineage>
</organism>
<dbReference type="EMBL" id="CP089982">
    <property type="protein sequence ID" value="WXA98300.1"/>
    <property type="molecule type" value="Genomic_DNA"/>
</dbReference>
<accession>A0ABZ2KMJ9</accession>
<reference evidence="2 3" key="1">
    <citation type="submission" date="2021-12" db="EMBL/GenBank/DDBJ databases">
        <title>Discovery of the Pendulisporaceae a myxobacterial family with distinct sporulation behavior and unique specialized metabolism.</title>
        <authorList>
            <person name="Garcia R."/>
            <person name="Popoff A."/>
            <person name="Bader C.D."/>
            <person name="Loehr J."/>
            <person name="Walesch S."/>
            <person name="Walt C."/>
            <person name="Boldt J."/>
            <person name="Bunk B."/>
            <person name="Haeckl F.J.F.P.J."/>
            <person name="Gunesch A.P."/>
            <person name="Birkelbach J."/>
            <person name="Nuebel U."/>
            <person name="Pietschmann T."/>
            <person name="Bach T."/>
            <person name="Mueller R."/>
        </authorList>
    </citation>
    <scope>NUCLEOTIDE SEQUENCE [LARGE SCALE GENOMIC DNA]</scope>
    <source>
        <strain evidence="2 3">MSr12523</strain>
    </source>
</reference>
<keyword evidence="1" id="KW-0732">Signal</keyword>
<keyword evidence="3" id="KW-1185">Reference proteome</keyword>
<evidence type="ECO:0000256" key="1">
    <source>
        <dbReference type="SAM" id="SignalP"/>
    </source>
</evidence>
<feature type="signal peptide" evidence="1">
    <location>
        <begin position="1"/>
        <end position="21"/>
    </location>
</feature>
<dbReference type="RefSeq" id="WP_394848913.1">
    <property type="nucleotide sequence ID" value="NZ_CP089982.1"/>
</dbReference>
<dbReference type="PROSITE" id="PS51257">
    <property type="entry name" value="PROKAR_LIPOPROTEIN"/>
    <property type="match status" value="1"/>
</dbReference>
<evidence type="ECO:0008006" key="4">
    <source>
        <dbReference type="Google" id="ProtNLM"/>
    </source>
</evidence>
<protein>
    <recommendedName>
        <fullName evidence="4">Cytochrome C Planctomycete-type domain-containing protein</fullName>
    </recommendedName>
</protein>
<feature type="chain" id="PRO_5045585382" description="Cytochrome C Planctomycete-type domain-containing protein" evidence="1">
    <location>
        <begin position="22"/>
        <end position="150"/>
    </location>
</feature>
<proteinExistence type="predicted"/>
<dbReference type="Proteomes" id="UP001379533">
    <property type="component" value="Chromosome"/>
</dbReference>
<gene>
    <name evidence="2" type="ORF">LZC95_15850</name>
</gene>
<name>A0ABZ2KMJ9_9BACT</name>
<evidence type="ECO:0000313" key="2">
    <source>
        <dbReference type="EMBL" id="WXA98300.1"/>
    </source>
</evidence>
<evidence type="ECO:0000313" key="3">
    <source>
        <dbReference type="Proteomes" id="UP001379533"/>
    </source>
</evidence>
<sequence>MSKSFSYLVCLPLALAITSTACSSSDDDSPSGPVSFRNNVAPILQNSCAFSSCHAAGTTNGVVFAGDPAAVRTSLVNVKAPQLPTMNFVTPGDPGQSYIMHKLDGDQKQFAAGCSSEPDCGSQMPLGQPQLPESTRNTIRRWISEGAADN</sequence>